<feature type="region of interest" description="Disordered" evidence="1">
    <location>
        <begin position="46"/>
        <end position="84"/>
    </location>
</feature>
<accession>A0ABS8U9T0</accession>
<reference evidence="2" key="2">
    <citation type="journal article" date="2022" name="Syst. Appl. Microbiol.">
        <title>Physiological and genomic characterisation of Luteimonas fraxinea sp. nov., a bacterial species associated with trees tolerant to ash dieback.</title>
        <authorList>
            <person name="Ulrich K."/>
            <person name="Becker R."/>
            <person name="Behrendt U."/>
            <person name="Kube M."/>
            <person name="Schneck V."/>
            <person name="Ulrich A."/>
        </authorList>
    </citation>
    <scope>NUCLEOTIDE SEQUENCE</scope>
    <source>
        <strain evidence="2">A1P009</strain>
    </source>
</reference>
<feature type="region of interest" description="Disordered" evidence="1">
    <location>
        <begin position="98"/>
        <end position="119"/>
    </location>
</feature>
<evidence type="ECO:0000313" key="2">
    <source>
        <dbReference type="EMBL" id="MCD9096237.1"/>
    </source>
</evidence>
<dbReference type="Proteomes" id="UP001430360">
    <property type="component" value="Unassembled WGS sequence"/>
</dbReference>
<sequence>MAAWWCTLRADRGFVRRGATLAIAFALVCALGACDRDAARADAAASGQAADGPLPQPQQNAGGVTGLSGEPGPGNIPLGGEQPLPEAGIEESALLPLEDNPETGLTGVPGEAAVAGPEPTPEEASAVIRTYYAAINAVDYARAYALWSDGGRASGQSPEQFAAGFGDTSVVMVDIGAPGAVEAAAGSRFIEVPVSLRAQQTDGSSRRFEGRYVLRRAMVDGASDAQRAWRIASADLREVSLAP</sequence>
<comment type="caution">
    <text evidence="2">The sequence shown here is derived from an EMBL/GenBank/DDBJ whole genome shotgun (WGS) entry which is preliminary data.</text>
</comment>
<organism evidence="2 3">
    <name type="scientific">Luteimonas fraxinea</name>
    <dbReference type="NCBI Taxonomy" id="2901869"/>
    <lineage>
        <taxon>Bacteria</taxon>
        <taxon>Pseudomonadati</taxon>
        <taxon>Pseudomonadota</taxon>
        <taxon>Gammaproteobacteria</taxon>
        <taxon>Lysobacterales</taxon>
        <taxon>Lysobacteraceae</taxon>
        <taxon>Luteimonas</taxon>
    </lineage>
</organism>
<dbReference type="RefSeq" id="WP_232134708.1">
    <property type="nucleotide sequence ID" value="NZ_CP089507.1"/>
</dbReference>
<evidence type="ECO:0000256" key="1">
    <source>
        <dbReference type="SAM" id="MobiDB-lite"/>
    </source>
</evidence>
<reference evidence="2" key="1">
    <citation type="submission" date="2021-12" db="EMBL/GenBank/DDBJ databases">
        <authorList>
            <person name="Ulrich A."/>
        </authorList>
    </citation>
    <scope>NUCLEOTIDE SEQUENCE</scope>
    <source>
        <strain evidence="2">A1P009</strain>
    </source>
</reference>
<feature type="compositionally biased region" description="Gly residues" evidence="1">
    <location>
        <begin position="63"/>
        <end position="72"/>
    </location>
</feature>
<evidence type="ECO:0008006" key="4">
    <source>
        <dbReference type="Google" id="ProtNLM"/>
    </source>
</evidence>
<proteinExistence type="predicted"/>
<dbReference type="EMBL" id="JAJQKU010000001">
    <property type="protein sequence ID" value="MCD9096237.1"/>
    <property type="molecule type" value="Genomic_DNA"/>
</dbReference>
<name>A0ABS8U9T0_9GAMM</name>
<protein>
    <recommendedName>
        <fullName evidence="4">Lipoprotein</fullName>
    </recommendedName>
</protein>
<keyword evidence="3" id="KW-1185">Reference proteome</keyword>
<evidence type="ECO:0000313" key="3">
    <source>
        <dbReference type="Proteomes" id="UP001430360"/>
    </source>
</evidence>
<gene>
    <name evidence="2" type="ORF">LTT95_04715</name>
</gene>